<proteinExistence type="predicted"/>
<organism evidence="1 2">
    <name type="scientific">Branchiostoma lanceolatum</name>
    <name type="common">Common lancelet</name>
    <name type="synonym">Amphioxus lanceolatum</name>
    <dbReference type="NCBI Taxonomy" id="7740"/>
    <lineage>
        <taxon>Eukaryota</taxon>
        <taxon>Metazoa</taxon>
        <taxon>Chordata</taxon>
        <taxon>Cephalochordata</taxon>
        <taxon>Leptocardii</taxon>
        <taxon>Amphioxiformes</taxon>
        <taxon>Branchiostomatidae</taxon>
        <taxon>Branchiostoma</taxon>
    </lineage>
</organism>
<dbReference type="OrthoDB" id="10022538at2759"/>
<dbReference type="Proteomes" id="UP000838412">
    <property type="component" value="Chromosome 16"/>
</dbReference>
<gene>
    <name evidence="1" type="primary">Hypp8344</name>
    <name evidence="1" type="ORF">BLAG_LOCUS9984</name>
</gene>
<evidence type="ECO:0000313" key="1">
    <source>
        <dbReference type="EMBL" id="CAH1248668.1"/>
    </source>
</evidence>
<dbReference type="EMBL" id="OV696701">
    <property type="protein sequence ID" value="CAH1248668.1"/>
    <property type="molecule type" value="Genomic_DNA"/>
</dbReference>
<accession>A0A8J9Z6G9</accession>
<reference evidence="1" key="1">
    <citation type="submission" date="2022-01" db="EMBL/GenBank/DDBJ databases">
        <authorList>
            <person name="Braso-Vives M."/>
        </authorList>
    </citation>
    <scope>NUCLEOTIDE SEQUENCE</scope>
</reference>
<sequence length="442" mass="49764">MMATVEPDQTAAPSCGEYVLCSAGQLRLMEIRDAASAKAKKKWDSAPAILHEGEGGDCPGDAIMDIRKDNLARDIRAAKRSWLSGTGLSQEQPNLKYGIEECLEFPFTANVWLPDDTTLKVEVTGFIEGEDGSERPGTGIGFKVKYLEEELLVPTDAFVDELADPHQLEEDWVNSGEAVPAKVFAVLREFYNGSIFTNIRSFGDLWCDLRYDVGDKEQKKEKRKVVAAMKKDFINNPPKIKKIKSFPKVDKYERLWNVLNSPYPLMQTSLAFHTYLASISKFPFEVKLKYGGGIVMATGMVPYQANKYFQESRGVYVTIDLQSTSGEPPRKKSKNCSAKQVAVSIHGVEACDTTPEAVKRYLEDIDALMGQQGLCVDKWRFEQCQLLPKNMYSGGWRYYVVDRYLKFILKLASYSVKDSKYVHLYQKLIAKLASYSVKDSDS</sequence>
<dbReference type="AlphaFoldDB" id="A0A8J9Z6G9"/>
<protein>
    <submittedName>
        <fullName evidence="1">Hypp8344 protein</fullName>
    </submittedName>
</protein>
<evidence type="ECO:0000313" key="2">
    <source>
        <dbReference type="Proteomes" id="UP000838412"/>
    </source>
</evidence>
<keyword evidence="2" id="KW-1185">Reference proteome</keyword>
<name>A0A8J9Z6G9_BRALA</name>